<name>A0AAV6UJT8_9ARAC</name>
<evidence type="ECO:0000313" key="1">
    <source>
        <dbReference type="EMBL" id="KAG8183998.1"/>
    </source>
</evidence>
<dbReference type="EMBL" id="JAFNEN010000392">
    <property type="protein sequence ID" value="KAG8183998.1"/>
    <property type="molecule type" value="Genomic_DNA"/>
</dbReference>
<accession>A0AAV6UJT8</accession>
<gene>
    <name evidence="1" type="ORF">JTE90_029138</name>
</gene>
<comment type="caution">
    <text evidence="1">The sequence shown here is derived from an EMBL/GenBank/DDBJ whole genome shotgun (WGS) entry which is preliminary data.</text>
</comment>
<dbReference type="AlphaFoldDB" id="A0AAV6UJT8"/>
<keyword evidence="2" id="KW-1185">Reference proteome</keyword>
<proteinExistence type="predicted"/>
<sequence>MYAVSLINKNGKEVTCQEDSSNQTNDGSASNVFYIDTKNVLDALTPTSNTLTVCCKMWQEELNTEGLRICSELIEVSHLWTAENFKSYSFFSDTFIERNIRFFLTFDRKDESRQYTLIIGAAPINNDDTLNFVVYDNSIKDGGGKIESSLLLIFRFATRVEVKFVFSAKPNQTVHFRSICTVQSQFTRLQIPFIESTGQSKKDKSANGASYIYCGDFLNCDFPSQLCAHIMKICNSSFQVVVLS</sequence>
<reference evidence="1 2" key="1">
    <citation type="journal article" date="2022" name="Nat. Ecol. Evol.">
        <title>A masculinizing supergene underlies an exaggerated male reproductive morph in a spider.</title>
        <authorList>
            <person name="Hendrickx F."/>
            <person name="De Corte Z."/>
            <person name="Sonet G."/>
            <person name="Van Belleghem S.M."/>
            <person name="Kostlbacher S."/>
            <person name="Vangestel C."/>
        </authorList>
    </citation>
    <scope>NUCLEOTIDE SEQUENCE [LARGE SCALE GENOMIC DNA]</scope>
    <source>
        <strain evidence="1">W744_W776</strain>
    </source>
</reference>
<dbReference type="Proteomes" id="UP000827092">
    <property type="component" value="Unassembled WGS sequence"/>
</dbReference>
<evidence type="ECO:0000313" key="2">
    <source>
        <dbReference type="Proteomes" id="UP000827092"/>
    </source>
</evidence>
<organism evidence="1 2">
    <name type="scientific">Oedothorax gibbosus</name>
    <dbReference type="NCBI Taxonomy" id="931172"/>
    <lineage>
        <taxon>Eukaryota</taxon>
        <taxon>Metazoa</taxon>
        <taxon>Ecdysozoa</taxon>
        <taxon>Arthropoda</taxon>
        <taxon>Chelicerata</taxon>
        <taxon>Arachnida</taxon>
        <taxon>Araneae</taxon>
        <taxon>Araneomorphae</taxon>
        <taxon>Entelegynae</taxon>
        <taxon>Araneoidea</taxon>
        <taxon>Linyphiidae</taxon>
        <taxon>Erigoninae</taxon>
        <taxon>Oedothorax</taxon>
    </lineage>
</organism>
<protein>
    <submittedName>
        <fullName evidence="1">Uncharacterized protein</fullName>
    </submittedName>
</protein>